<feature type="transmembrane region" description="Helical" evidence="7">
    <location>
        <begin position="346"/>
        <end position="366"/>
    </location>
</feature>
<feature type="transmembrane region" description="Helical" evidence="7">
    <location>
        <begin position="223"/>
        <end position="250"/>
    </location>
</feature>
<proteinExistence type="predicted"/>
<feature type="transmembrane region" description="Helical" evidence="7">
    <location>
        <begin position="287"/>
        <end position="305"/>
    </location>
</feature>
<sequence>MALPWYRLSVSGNITLRILYGVIYNFIAYVSVGFGTVVVTLFVHEGLGYKVAVATAVYAIQYLATAIAQPTAGWVCDHIGAKRSVVMGMAANFFYGVLLICVGVFSSHAELALTILIVARVLQGLSEGWSTTGTIIWNIATVGAQHTARAISWNGITTYGGIALGGYLATFLYPAWGILGVGVIIVAISAVGLWIALLRPHIAPPSLREGSKRLKISQILERIYLHGTSLALGSIGFGIIMTFTALYFGAIQWGPYAGQAIASFGIVFVLVRLFFGQMIDRKGGFSIAFISFAVETVGVLVYWAAPVPLVAILGCALIGGGFSLVYPALGVELTKIVGAENRGSAIGFYSLFLDFSMITLAFLGIAQDYIGYSGIFLTGVILTALGGIVAYGAMRVQYHRYPETKR</sequence>
<dbReference type="PANTHER" id="PTHR23517:SF13">
    <property type="entry name" value="MAJOR FACILITATOR SUPERFAMILY MFS_1"/>
    <property type="match status" value="1"/>
</dbReference>
<dbReference type="Proteomes" id="UP000516349">
    <property type="component" value="Chromosome"/>
</dbReference>
<evidence type="ECO:0000256" key="3">
    <source>
        <dbReference type="ARBA" id="ARBA00022475"/>
    </source>
</evidence>
<feature type="transmembrane region" description="Helical" evidence="7">
    <location>
        <begin position="372"/>
        <end position="393"/>
    </location>
</feature>
<dbReference type="InterPro" id="IPR036259">
    <property type="entry name" value="MFS_trans_sf"/>
</dbReference>
<dbReference type="InterPro" id="IPR050171">
    <property type="entry name" value="MFS_Transporters"/>
</dbReference>
<dbReference type="GO" id="GO:0005886">
    <property type="term" value="C:plasma membrane"/>
    <property type="evidence" value="ECO:0007669"/>
    <property type="project" value="UniProtKB-SubCell"/>
</dbReference>
<keyword evidence="2" id="KW-0813">Transport</keyword>
<dbReference type="GO" id="GO:0022857">
    <property type="term" value="F:transmembrane transporter activity"/>
    <property type="evidence" value="ECO:0007669"/>
    <property type="project" value="InterPro"/>
</dbReference>
<evidence type="ECO:0000313" key="9">
    <source>
        <dbReference type="EMBL" id="QNT79116.1"/>
    </source>
</evidence>
<gene>
    <name evidence="9" type="primary">yhhS</name>
    <name evidence="9" type="ORF">JGUZn3_19020</name>
</gene>
<feature type="transmembrane region" description="Helical" evidence="7">
    <location>
        <begin position="256"/>
        <end position="275"/>
    </location>
</feature>
<dbReference type="PROSITE" id="PS50850">
    <property type="entry name" value="MFS"/>
    <property type="match status" value="1"/>
</dbReference>
<dbReference type="Gene3D" id="1.20.1250.20">
    <property type="entry name" value="MFS general substrate transporter like domains"/>
    <property type="match status" value="1"/>
</dbReference>
<dbReference type="Pfam" id="PF07690">
    <property type="entry name" value="MFS_1"/>
    <property type="match status" value="1"/>
</dbReference>
<keyword evidence="4 7" id="KW-0812">Transmembrane</keyword>
<accession>A0A7H1NTK6</accession>
<feature type="transmembrane region" description="Helical" evidence="7">
    <location>
        <begin position="311"/>
        <end position="334"/>
    </location>
</feature>
<reference evidence="9 10" key="1">
    <citation type="submission" date="2020-08" db="EMBL/GenBank/DDBJ databases">
        <title>Complete genome sequence of Entomobacter blattae G55GP.</title>
        <authorList>
            <person name="Poehlein A."/>
            <person name="Guzman J."/>
            <person name="Daniel R."/>
            <person name="Vilcinskas A."/>
        </authorList>
    </citation>
    <scope>NUCLEOTIDE SEQUENCE [LARGE SCALE GENOMIC DNA]</scope>
    <source>
        <strain evidence="9 10">G55GP</strain>
    </source>
</reference>
<dbReference type="PANTHER" id="PTHR23517">
    <property type="entry name" value="RESISTANCE PROTEIN MDTM, PUTATIVE-RELATED-RELATED"/>
    <property type="match status" value="1"/>
</dbReference>
<dbReference type="AlphaFoldDB" id="A0A7H1NTK6"/>
<comment type="subcellular location">
    <subcellularLocation>
        <location evidence="1">Cell membrane</location>
        <topology evidence="1">Multi-pass membrane protein</topology>
    </subcellularLocation>
</comment>
<dbReference type="InterPro" id="IPR020846">
    <property type="entry name" value="MFS_dom"/>
</dbReference>
<dbReference type="EMBL" id="CP060244">
    <property type="protein sequence ID" value="QNT79116.1"/>
    <property type="molecule type" value="Genomic_DNA"/>
</dbReference>
<keyword evidence="5 7" id="KW-1133">Transmembrane helix</keyword>
<feature type="transmembrane region" description="Helical" evidence="7">
    <location>
        <begin position="93"/>
        <end position="119"/>
    </location>
</feature>
<feature type="domain" description="Major facilitator superfamily (MFS) profile" evidence="8">
    <location>
        <begin position="185"/>
        <end position="406"/>
    </location>
</feature>
<evidence type="ECO:0000256" key="2">
    <source>
        <dbReference type="ARBA" id="ARBA00022448"/>
    </source>
</evidence>
<dbReference type="KEGG" id="ebla:JGUZn3_19020"/>
<feature type="transmembrane region" description="Helical" evidence="7">
    <location>
        <begin position="20"/>
        <end position="43"/>
    </location>
</feature>
<dbReference type="RefSeq" id="WP_203413305.1">
    <property type="nucleotide sequence ID" value="NZ_CP060244.1"/>
</dbReference>
<keyword evidence="6 7" id="KW-0472">Membrane</keyword>
<evidence type="ECO:0000256" key="7">
    <source>
        <dbReference type="SAM" id="Phobius"/>
    </source>
</evidence>
<evidence type="ECO:0000256" key="6">
    <source>
        <dbReference type="ARBA" id="ARBA00023136"/>
    </source>
</evidence>
<name>A0A7H1NTK6_9PROT</name>
<keyword evidence="10" id="KW-1185">Reference proteome</keyword>
<evidence type="ECO:0000256" key="1">
    <source>
        <dbReference type="ARBA" id="ARBA00004651"/>
    </source>
</evidence>
<protein>
    <submittedName>
        <fullName evidence="9">Putative MFS-type transporter YhhS</fullName>
    </submittedName>
</protein>
<organism evidence="9 10">
    <name type="scientific">Entomobacter blattae</name>
    <dbReference type="NCBI Taxonomy" id="2762277"/>
    <lineage>
        <taxon>Bacteria</taxon>
        <taxon>Pseudomonadati</taxon>
        <taxon>Pseudomonadota</taxon>
        <taxon>Alphaproteobacteria</taxon>
        <taxon>Acetobacterales</taxon>
        <taxon>Acetobacteraceae</taxon>
        <taxon>Entomobacter</taxon>
    </lineage>
</organism>
<evidence type="ECO:0000256" key="5">
    <source>
        <dbReference type="ARBA" id="ARBA00022989"/>
    </source>
</evidence>
<dbReference type="InterPro" id="IPR011701">
    <property type="entry name" value="MFS"/>
</dbReference>
<evidence type="ECO:0000313" key="10">
    <source>
        <dbReference type="Proteomes" id="UP000516349"/>
    </source>
</evidence>
<evidence type="ECO:0000259" key="8">
    <source>
        <dbReference type="PROSITE" id="PS50850"/>
    </source>
</evidence>
<dbReference type="SUPFAM" id="SSF103473">
    <property type="entry name" value="MFS general substrate transporter"/>
    <property type="match status" value="1"/>
</dbReference>
<feature type="transmembrane region" description="Helical" evidence="7">
    <location>
        <begin position="175"/>
        <end position="198"/>
    </location>
</feature>
<evidence type="ECO:0000256" key="4">
    <source>
        <dbReference type="ARBA" id="ARBA00022692"/>
    </source>
</evidence>
<keyword evidence="3" id="KW-1003">Cell membrane</keyword>